<dbReference type="Gene3D" id="1.10.10.60">
    <property type="entry name" value="Homeodomain-like"/>
    <property type="match status" value="2"/>
</dbReference>
<keyword evidence="6" id="KW-1185">Reference proteome</keyword>
<name>A0ABV8SE93_9BACL</name>
<dbReference type="SUPFAM" id="SSF46689">
    <property type="entry name" value="Homeodomain-like"/>
    <property type="match status" value="2"/>
</dbReference>
<proteinExistence type="predicted"/>
<dbReference type="InterPro" id="IPR018060">
    <property type="entry name" value="HTH_AraC"/>
</dbReference>
<dbReference type="Pfam" id="PF12833">
    <property type="entry name" value="HTH_18"/>
    <property type="match status" value="1"/>
</dbReference>
<dbReference type="PROSITE" id="PS00041">
    <property type="entry name" value="HTH_ARAC_FAMILY_1"/>
    <property type="match status" value="1"/>
</dbReference>
<dbReference type="PANTHER" id="PTHR43280:SF2">
    <property type="entry name" value="HTH-TYPE TRANSCRIPTIONAL REGULATOR EXSA"/>
    <property type="match status" value="1"/>
</dbReference>
<keyword evidence="1" id="KW-0805">Transcription regulation</keyword>
<evidence type="ECO:0000256" key="3">
    <source>
        <dbReference type="ARBA" id="ARBA00023163"/>
    </source>
</evidence>
<dbReference type="Proteomes" id="UP001595755">
    <property type="component" value="Unassembled WGS sequence"/>
</dbReference>
<dbReference type="EMBL" id="JBHSED010000040">
    <property type="protein sequence ID" value="MFC4305878.1"/>
    <property type="molecule type" value="Genomic_DNA"/>
</dbReference>
<evidence type="ECO:0000256" key="1">
    <source>
        <dbReference type="ARBA" id="ARBA00023015"/>
    </source>
</evidence>
<reference evidence="6" key="1">
    <citation type="journal article" date="2019" name="Int. J. Syst. Evol. Microbiol.">
        <title>The Global Catalogue of Microorganisms (GCM) 10K type strain sequencing project: providing services to taxonomists for standard genome sequencing and annotation.</title>
        <authorList>
            <consortium name="The Broad Institute Genomics Platform"/>
            <consortium name="The Broad Institute Genome Sequencing Center for Infectious Disease"/>
            <person name="Wu L."/>
            <person name="Ma J."/>
        </authorList>
    </citation>
    <scope>NUCLEOTIDE SEQUENCE [LARGE SCALE GENOMIC DNA]</scope>
    <source>
        <strain evidence="6">CGMCC 4.1641</strain>
    </source>
</reference>
<dbReference type="RefSeq" id="WP_204601443.1">
    <property type="nucleotide sequence ID" value="NZ_JBHSED010000040.1"/>
</dbReference>
<organism evidence="5 6">
    <name type="scientific">Cohnella boryungensis</name>
    <dbReference type="NCBI Taxonomy" id="768479"/>
    <lineage>
        <taxon>Bacteria</taxon>
        <taxon>Bacillati</taxon>
        <taxon>Bacillota</taxon>
        <taxon>Bacilli</taxon>
        <taxon>Bacillales</taxon>
        <taxon>Paenibacillaceae</taxon>
        <taxon>Cohnella</taxon>
    </lineage>
</organism>
<dbReference type="PRINTS" id="PR00032">
    <property type="entry name" value="HTHARAC"/>
</dbReference>
<evidence type="ECO:0000259" key="4">
    <source>
        <dbReference type="PROSITE" id="PS01124"/>
    </source>
</evidence>
<dbReference type="SMART" id="SM00342">
    <property type="entry name" value="HTH_ARAC"/>
    <property type="match status" value="1"/>
</dbReference>
<dbReference type="InterPro" id="IPR018062">
    <property type="entry name" value="HTH_AraC-typ_CS"/>
</dbReference>
<dbReference type="InterPro" id="IPR020449">
    <property type="entry name" value="Tscrpt_reg_AraC-type_HTH"/>
</dbReference>
<sequence>MKYRFYSYVPQQMLAANSKINFSYMENKVLVIEALSELTLIQSGQSYEIRPGALILAEGPEIANPGPEVGYFRFMAFDGGEKRPEGPRSARVILDRGKPEFILIRQIVNYPIYRKRDIEEVEKLFDEVCLAVTETERTGNGMPSNLHGPIDPRLLIVNRYIRKNYHQPLCLQYLSDLIGCHPVYLSNMYAKVFKMGPMQHLQRIRMQIAKRLVADPHTPIKEIARSLGYVTSSQFGAVYKKYYGTTPHKNRINEMSEGTAI</sequence>
<keyword evidence="3" id="KW-0804">Transcription</keyword>
<feature type="domain" description="HTH araC/xylS-type" evidence="4">
    <location>
        <begin position="155"/>
        <end position="253"/>
    </location>
</feature>
<dbReference type="PROSITE" id="PS01124">
    <property type="entry name" value="HTH_ARAC_FAMILY_2"/>
    <property type="match status" value="1"/>
</dbReference>
<protein>
    <submittedName>
        <fullName evidence="5">Helix-turn-helix transcriptional regulator</fullName>
    </submittedName>
</protein>
<keyword evidence="2" id="KW-0238">DNA-binding</keyword>
<accession>A0ABV8SE93</accession>
<dbReference type="PANTHER" id="PTHR43280">
    <property type="entry name" value="ARAC-FAMILY TRANSCRIPTIONAL REGULATOR"/>
    <property type="match status" value="1"/>
</dbReference>
<dbReference type="InterPro" id="IPR009057">
    <property type="entry name" value="Homeodomain-like_sf"/>
</dbReference>
<evidence type="ECO:0000313" key="5">
    <source>
        <dbReference type="EMBL" id="MFC4305878.1"/>
    </source>
</evidence>
<evidence type="ECO:0000256" key="2">
    <source>
        <dbReference type="ARBA" id="ARBA00023125"/>
    </source>
</evidence>
<evidence type="ECO:0000313" key="6">
    <source>
        <dbReference type="Proteomes" id="UP001595755"/>
    </source>
</evidence>
<gene>
    <name evidence="5" type="ORF">ACFO1S_20820</name>
</gene>
<comment type="caution">
    <text evidence="5">The sequence shown here is derived from an EMBL/GenBank/DDBJ whole genome shotgun (WGS) entry which is preliminary data.</text>
</comment>